<reference evidence="1 2" key="1">
    <citation type="submission" date="2017-11" db="EMBL/GenBank/DDBJ databases">
        <title>Isolation and Characterization of Family Methanocellaceae Species from Potential Methane Hydrate Area Offshore Southwestern Taiwan.</title>
        <authorList>
            <person name="Zhang W.-L."/>
            <person name="Chen W.-C."/>
            <person name="Lai M.-C."/>
            <person name="Chen S.-C."/>
        </authorList>
    </citation>
    <scope>NUCLEOTIDE SEQUENCE [LARGE SCALE GENOMIC DNA]</scope>
    <source>
        <strain evidence="1 2">CWC-04</strain>
    </source>
</reference>
<gene>
    <name evidence="1" type="ORF">CUJ83_12930</name>
</gene>
<protein>
    <submittedName>
        <fullName evidence="1">Uncharacterized protein</fullName>
    </submittedName>
</protein>
<dbReference type="EMBL" id="PGCK01000011">
    <property type="protein sequence ID" value="MCD1295900.1"/>
    <property type="molecule type" value="Genomic_DNA"/>
</dbReference>
<evidence type="ECO:0000313" key="1">
    <source>
        <dbReference type="EMBL" id="MCD1295900.1"/>
    </source>
</evidence>
<keyword evidence="2" id="KW-1185">Reference proteome</keyword>
<name>A0AAP2RGT2_9EURY</name>
<proteinExistence type="predicted"/>
<evidence type="ECO:0000313" key="2">
    <source>
        <dbReference type="Proteomes" id="UP001320159"/>
    </source>
</evidence>
<accession>A0AAP2RGT2</accession>
<sequence>MITNGSKEINEVFECINKVNMLNDKEYCLYYYYQDIDLYTKEAYKLWLDGLKVRTDDYISSAYDTIAACQKCKFYYPTDSKEYKQFNEETEYLRYTIKEYQKTYDSSEKIYYKYVDEDISYNQAMSDLEIIIKLLPLAASL</sequence>
<dbReference type="AlphaFoldDB" id="A0AAP2RGT2"/>
<comment type="caution">
    <text evidence="1">The sequence shown here is derived from an EMBL/GenBank/DDBJ whole genome shotgun (WGS) entry which is preliminary data.</text>
</comment>
<dbReference type="Proteomes" id="UP001320159">
    <property type="component" value="Unassembled WGS sequence"/>
</dbReference>
<organism evidence="1 2">
    <name type="scientific">Methanooceanicella nereidis</name>
    <dbReference type="NCBI Taxonomy" id="2052831"/>
    <lineage>
        <taxon>Archaea</taxon>
        <taxon>Methanobacteriati</taxon>
        <taxon>Methanobacteriota</taxon>
        <taxon>Stenosarchaea group</taxon>
        <taxon>Methanomicrobia</taxon>
        <taxon>Methanocellales</taxon>
        <taxon>Methanocellaceae</taxon>
        <taxon>Methanooceanicella</taxon>
    </lineage>
</organism>